<dbReference type="InterPro" id="IPR048281">
    <property type="entry name" value="COA6_fun"/>
</dbReference>
<dbReference type="InterPro" id="IPR048280">
    <property type="entry name" value="COX6B-like"/>
</dbReference>
<evidence type="ECO:0000256" key="4">
    <source>
        <dbReference type="ARBA" id="ARBA00023157"/>
    </source>
</evidence>
<dbReference type="Proteomes" id="UP001385951">
    <property type="component" value="Unassembled WGS sequence"/>
</dbReference>
<dbReference type="Gene3D" id="1.10.10.140">
    <property type="entry name" value="Cytochrome c oxidase, subunit VIb"/>
    <property type="match status" value="1"/>
</dbReference>
<evidence type="ECO:0000256" key="2">
    <source>
        <dbReference type="ARBA" id="ARBA00006425"/>
    </source>
</evidence>
<dbReference type="InterPro" id="IPR036549">
    <property type="entry name" value="CX6/COA6-like_sf"/>
</dbReference>
<keyword evidence="3" id="KW-0496">Mitochondrion</keyword>
<organism evidence="5 6">
    <name type="scientific">Cerrena zonata</name>
    <dbReference type="NCBI Taxonomy" id="2478898"/>
    <lineage>
        <taxon>Eukaryota</taxon>
        <taxon>Fungi</taxon>
        <taxon>Dikarya</taxon>
        <taxon>Basidiomycota</taxon>
        <taxon>Agaricomycotina</taxon>
        <taxon>Agaricomycetes</taxon>
        <taxon>Polyporales</taxon>
        <taxon>Cerrenaceae</taxon>
        <taxon>Cerrena</taxon>
    </lineage>
</organism>
<gene>
    <name evidence="5" type="ORF">QCA50_018453</name>
</gene>
<dbReference type="EMBL" id="JASBNA010000070">
    <property type="protein sequence ID" value="KAK7678581.1"/>
    <property type="molecule type" value="Genomic_DNA"/>
</dbReference>
<reference evidence="5 6" key="1">
    <citation type="submission" date="2022-09" db="EMBL/GenBank/DDBJ databases">
        <authorList>
            <person name="Palmer J.M."/>
        </authorList>
    </citation>
    <scope>NUCLEOTIDE SEQUENCE [LARGE SCALE GENOMIC DNA]</scope>
    <source>
        <strain evidence="5 6">DSM 7382</strain>
    </source>
</reference>
<keyword evidence="6" id="KW-1185">Reference proteome</keyword>
<sequence length="122" mass="13886">MGWFSGQKKEPDVALRQDRQKCWEGRDAYFACLDKAHVVKPGDEGNACDSVKVAYEQNCAKSWIDYFNKRRVLAEQQQSVLAQVNSQASEARRSCLGFTDTLPVIFFFIEVNTRMVDCAARP</sequence>
<evidence type="ECO:0000256" key="3">
    <source>
        <dbReference type="ARBA" id="ARBA00023128"/>
    </source>
</evidence>
<proteinExistence type="inferred from homology"/>
<keyword evidence="4" id="KW-1015">Disulfide bond</keyword>
<dbReference type="Pfam" id="PF02297">
    <property type="entry name" value="COX6B"/>
    <property type="match status" value="1"/>
</dbReference>
<dbReference type="SUPFAM" id="SSF47694">
    <property type="entry name" value="Cytochrome c oxidase subunit h"/>
    <property type="match status" value="1"/>
</dbReference>
<comment type="caution">
    <text evidence="5">The sequence shown here is derived from an EMBL/GenBank/DDBJ whole genome shotgun (WGS) entry which is preliminary data.</text>
</comment>
<comment type="similarity">
    <text evidence="2">Belongs to the cytochrome c oxidase subunit 6B family.</text>
</comment>
<evidence type="ECO:0000313" key="6">
    <source>
        <dbReference type="Proteomes" id="UP001385951"/>
    </source>
</evidence>
<name>A0AAW0FD69_9APHY</name>
<dbReference type="GO" id="GO:0005739">
    <property type="term" value="C:mitochondrion"/>
    <property type="evidence" value="ECO:0007669"/>
    <property type="project" value="UniProtKB-SubCell"/>
</dbReference>
<dbReference type="PANTHER" id="PTHR47677">
    <property type="entry name" value="CYTOCHROME C OXIDASE ASSEMBLY FACTOR 6"/>
    <property type="match status" value="1"/>
</dbReference>
<evidence type="ECO:0000256" key="1">
    <source>
        <dbReference type="ARBA" id="ARBA00004173"/>
    </source>
</evidence>
<dbReference type="AlphaFoldDB" id="A0AAW0FD69"/>
<comment type="subcellular location">
    <subcellularLocation>
        <location evidence="1">Mitochondrion</location>
    </subcellularLocation>
</comment>
<dbReference type="PANTHER" id="PTHR47677:SF1">
    <property type="entry name" value="CYTOCHROME C OXIDASE ASSEMBLY FACTOR 6"/>
    <property type="match status" value="1"/>
</dbReference>
<protein>
    <submittedName>
        <fullName evidence="5">Uncharacterized protein</fullName>
    </submittedName>
</protein>
<accession>A0AAW0FD69</accession>
<evidence type="ECO:0000313" key="5">
    <source>
        <dbReference type="EMBL" id="KAK7678581.1"/>
    </source>
</evidence>